<dbReference type="RefSeq" id="WP_386100207.1">
    <property type="nucleotide sequence ID" value="NZ_JBHUOZ010000003.1"/>
</dbReference>
<dbReference type="PANTHER" id="PTHR14969:SF13">
    <property type="entry name" value="AT30094P"/>
    <property type="match status" value="1"/>
</dbReference>
<dbReference type="CDD" id="cd03395">
    <property type="entry name" value="PAP2_like_4"/>
    <property type="match status" value="1"/>
</dbReference>
<dbReference type="PANTHER" id="PTHR14969">
    <property type="entry name" value="SPHINGOSINE-1-PHOSPHATE PHOSPHOHYDROLASE"/>
    <property type="match status" value="1"/>
</dbReference>
<feature type="transmembrane region" description="Helical" evidence="1">
    <location>
        <begin position="68"/>
        <end position="88"/>
    </location>
</feature>
<evidence type="ECO:0000256" key="1">
    <source>
        <dbReference type="SAM" id="Phobius"/>
    </source>
</evidence>
<feature type="transmembrane region" description="Helical" evidence="1">
    <location>
        <begin position="44"/>
        <end position="62"/>
    </location>
</feature>
<evidence type="ECO:0000259" key="2">
    <source>
        <dbReference type="SMART" id="SM00014"/>
    </source>
</evidence>
<sequence>MTLTLLASSFLETLKEWDNSLFTLINGKLTNDFFDTLMPFMRNAMNWAPLYLFVAAFAVINFKKNGWWWVLFFLATVAMTDLIGNYGFKHNFQRLRPCNNPELGTTIRMMVDYCSGGFSFTSNHAANHFGMATFFYFTARPFFKYAWIGFVWAALVGYAQVYVGVHYPFDVLGGTALGLIIGTFTGKLYNKRYGISIFDK</sequence>
<dbReference type="EMBL" id="JBHUOZ010000003">
    <property type="protein sequence ID" value="MFD2920918.1"/>
    <property type="molecule type" value="Genomic_DNA"/>
</dbReference>
<accession>A0ABW6AB14</accession>
<name>A0ABW6AB14_9BACT</name>
<organism evidence="3 4">
    <name type="scientific">Terrimonas rubra</name>
    <dbReference type="NCBI Taxonomy" id="1035890"/>
    <lineage>
        <taxon>Bacteria</taxon>
        <taxon>Pseudomonadati</taxon>
        <taxon>Bacteroidota</taxon>
        <taxon>Chitinophagia</taxon>
        <taxon>Chitinophagales</taxon>
        <taxon>Chitinophagaceae</taxon>
        <taxon>Terrimonas</taxon>
    </lineage>
</organism>
<keyword evidence="1" id="KW-0472">Membrane</keyword>
<feature type="transmembrane region" description="Helical" evidence="1">
    <location>
        <begin position="145"/>
        <end position="165"/>
    </location>
</feature>
<dbReference type="Proteomes" id="UP001597511">
    <property type="component" value="Unassembled WGS sequence"/>
</dbReference>
<feature type="domain" description="Phosphatidic acid phosphatase type 2/haloperoxidase" evidence="2">
    <location>
        <begin position="70"/>
        <end position="186"/>
    </location>
</feature>
<evidence type="ECO:0000313" key="3">
    <source>
        <dbReference type="EMBL" id="MFD2920918.1"/>
    </source>
</evidence>
<comment type="caution">
    <text evidence="3">The sequence shown here is derived from an EMBL/GenBank/DDBJ whole genome shotgun (WGS) entry which is preliminary data.</text>
</comment>
<dbReference type="SMART" id="SM00014">
    <property type="entry name" value="acidPPc"/>
    <property type="match status" value="1"/>
</dbReference>
<proteinExistence type="predicted"/>
<protein>
    <submittedName>
        <fullName evidence="3">Phosphatase PAP2 family protein</fullName>
    </submittedName>
</protein>
<gene>
    <name evidence="3" type="ORF">ACFS6H_14435</name>
</gene>
<dbReference type="InterPro" id="IPR000326">
    <property type="entry name" value="PAP2/HPO"/>
</dbReference>
<reference evidence="4" key="1">
    <citation type="journal article" date="2019" name="Int. J. Syst. Evol. Microbiol.">
        <title>The Global Catalogue of Microorganisms (GCM) 10K type strain sequencing project: providing services to taxonomists for standard genome sequencing and annotation.</title>
        <authorList>
            <consortium name="The Broad Institute Genomics Platform"/>
            <consortium name="The Broad Institute Genome Sequencing Center for Infectious Disease"/>
            <person name="Wu L."/>
            <person name="Ma J."/>
        </authorList>
    </citation>
    <scope>NUCLEOTIDE SEQUENCE [LARGE SCALE GENOMIC DNA]</scope>
    <source>
        <strain evidence="4">KCTC 23299</strain>
    </source>
</reference>
<keyword evidence="4" id="KW-1185">Reference proteome</keyword>
<feature type="transmembrane region" description="Helical" evidence="1">
    <location>
        <begin position="171"/>
        <end position="190"/>
    </location>
</feature>
<dbReference type="SUPFAM" id="SSF48317">
    <property type="entry name" value="Acid phosphatase/Vanadium-dependent haloperoxidase"/>
    <property type="match status" value="1"/>
</dbReference>
<dbReference type="InterPro" id="IPR036938">
    <property type="entry name" value="PAP2/HPO_sf"/>
</dbReference>
<dbReference type="Pfam" id="PF01569">
    <property type="entry name" value="PAP2"/>
    <property type="match status" value="1"/>
</dbReference>
<dbReference type="Gene3D" id="1.20.144.10">
    <property type="entry name" value="Phosphatidic acid phosphatase type 2/haloperoxidase"/>
    <property type="match status" value="1"/>
</dbReference>
<keyword evidence="1" id="KW-1133">Transmembrane helix</keyword>
<keyword evidence="1" id="KW-0812">Transmembrane</keyword>
<evidence type="ECO:0000313" key="4">
    <source>
        <dbReference type="Proteomes" id="UP001597511"/>
    </source>
</evidence>